<protein>
    <submittedName>
        <fullName evidence="1">Uncharacterized protein</fullName>
    </submittedName>
</protein>
<gene>
    <name evidence="1" type="ORF">EDC57_0082</name>
</gene>
<reference evidence="1 2" key="1">
    <citation type="submission" date="2018-11" db="EMBL/GenBank/DDBJ databases">
        <title>Genomic Encyclopedia of Type Strains, Phase IV (KMG-IV): sequencing the most valuable type-strain genomes for metagenomic binning, comparative biology and taxonomic classification.</title>
        <authorList>
            <person name="Goeker M."/>
        </authorList>
    </citation>
    <scope>NUCLEOTIDE SEQUENCE [LARGE SCALE GENOMIC DNA]</scope>
    <source>
        <strain evidence="1 2">DSM 100275</strain>
    </source>
</reference>
<evidence type="ECO:0000313" key="2">
    <source>
        <dbReference type="Proteomes" id="UP000276634"/>
    </source>
</evidence>
<evidence type="ECO:0000313" key="1">
    <source>
        <dbReference type="EMBL" id="ROR34186.1"/>
    </source>
</evidence>
<name>A0A3N1Y5U5_9GAMM</name>
<proteinExistence type="predicted"/>
<dbReference type="OrthoDB" id="5659936at2"/>
<dbReference type="Proteomes" id="UP000276634">
    <property type="component" value="Unassembled WGS sequence"/>
</dbReference>
<dbReference type="EMBL" id="RJVI01000001">
    <property type="protein sequence ID" value="ROR34186.1"/>
    <property type="molecule type" value="Genomic_DNA"/>
</dbReference>
<accession>A0A3N1Y5U5</accession>
<dbReference type="RefSeq" id="WP_123399155.1">
    <property type="nucleotide sequence ID" value="NZ_RJVI01000001.1"/>
</dbReference>
<keyword evidence="2" id="KW-1185">Reference proteome</keyword>
<sequence length="194" mass="21405">MATRPAGNLILEPTATAQWHKLVRDAQAACGCSLEEELESYLTFLLMRFVERPDMAAAVLAVEYLDGLVSAGRLRRERLRDVGDKCLLYSGLFPRRAQRKRVRVGYFVRLGTSAYRQLADGARPGEAALFGRLAEGFVAMMDVLQSMRSDERLDPLAAHELWADTGSPRARRRLSELTAATPLAGPAGAGPHRH</sequence>
<organism evidence="1 2">
    <name type="scientific">Inmirania thermothiophila</name>
    <dbReference type="NCBI Taxonomy" id="1750597"/>
    <lineage>
        <taxon>Bacteria</taxon>
        <taxon>Pseudomonadati</taxon>
        <taxon>Pseudomonadota</taxon>
        <taxon>Gammaproteobacteria</taxon>
        <taxon>Chromatiales</taxon>
        <taxon>Ectothiorhodospiraceae</taxon>
        <taxon>Inmirania</taxon>
    </lineage>
</organism>
<dbReference type="AlphaFoldDB" id="A0A3N1Y5U5"/>
<comment type="caution">
    <text evidence="1">The sequence shown here is derived from an EMBL/GenBank/DDBJ whole genome shotgun (WGS) entry which is preliminary data.</text>
</comment>